<evidence type="ECO:0000313" key="6">
    <source>
        <dbReference type="EMBL" id="AOU99073.1"/>
    </source>
</evidence>
<feature type="domain" description="CENP-V/GFA" evidence="5">
    <location>
        <begin position="1"/>
        <end position="102"/>
    </location>
</feature>
<evidence type="ECO:0000256" key="2">
    <source>
        <dbReference type="ARBA" id="ARBA00022723"/>
    </source>
</evidence>
<dbReference type="Proteomes" id="UP000095401">
    <property type="component" value="Chromosome"/>
</dbReference>
<protein>
    <submittedName>
        <fullName evidence="6">Aldehyde-activating protein</fullName>
    </submittedName>
</protein>
<dbReference type="EMBL" id="CP017415">
    <property type="protein sequence ID" value="AOU99073.1"/>
    <property type="molecule type" value="Genomic_DNA"/>
</dbReference>
<dbReference type="SUPFAM" id="SSF51316">
    <property type="entry name" value="Mss4-like"/>
    <property type="match status" value="1"/>
</dbReference>
<dbReference type="PANTHER" id="PTHR33337">
    <property type="entry name" value="GFA DOMAIN-CONTAINING PROTEIN"/>
    <property type="match status" value="1"/>
</dbReference>
<proteinExistence type="inferred from homology"/>
<evidence type="ECO:0000313" key="7">
    <source>
        <dbReference type="Proteomes" id="UP000095401"/>
    </source>
</evidence>
<keyword evidence="4" id="KW-0456">Lyase</keyword>
<dbReference type="KEGG" id="aprs:BI364_14995"/>
<dbReference type="Gene3D" id="3.90.1590.10">
    <property type="entry name" value="glutathione-dependent formaldehyde- activating enzyme (gfa)"/>
    <property type="match status" value="1"/>
</dbReference>
<dbReference type="AlphaFoldDB" id="A0A1D8IRP6"/>
<keyword evidence="2" id="KW-0479">Metal-binding</keyword>
<dbReference type="InterPro" id="IPR006913">
    <property type="entry name" value="CENP-V/GFA"/>
</dbReference>
<keyword evidence="7" id="KW-1185">Reference proteome</keyword>
<keyword evidence="3" id="KW-0862">Zinc</keyword>
<organism evidence="6 7">
    <name type="scientific">Acidihalobacter yilgarnensis</name>
    <dbReference type="NCBI Taxonomy" id="2819280"/>
    <lineage>
        <taxon>Bacteria</taxon>
        <taxon>Pseudomonadati</taxon>
        <taxon>Pseudomonadota</taxon>
        <taxon>Gammaproteobacteria</taxon>
        <taxon>Chromatiales</taxon>
        <taxon>Ectothiorhodospiraceae</taxon>
        <taxon>Acidihalobacter</taxon>
    </lineage>
</organism>
<sequence>MRVQCSCGNVELEISAEPMAQFFCHCDDCQAAHGAAYVPESVYRADEVMVVKGEPAAWALERNPRAFCRDCGTRLFIEVTALRLRGVNGYMLPAGAFRPEYHMQCRFARQPIQDGLPHYRAIAPQFGGPDECVAW</sequence>
<dbReference type="InterPro" id="IPR011057">
    <property type="entry name" value="Mss4-like_sf"/>
</dbReference>
<dbReference type="GO" id="GO:0046872">
    <property type="term" value="F:metal ion binding"/>
    <property type="evidence" value="ECO:0007669"/>
    <property type="project" value="UniProtKB-KW"/>
</dbReference>
<evidence type="ECO:0000256" key="4">
    <source>
        <dbReference type="ARBA" id="ARBA00023239"/>
    </source>
</evidence>
<dbReference type="GO" id="GO:0016846">
    <property type="term" value="F:carbon-sulfur lyase activity"/>
    <property type="evidence" value="ECO:0007669"/>
    <property type="project" value="InterPro"/>
</dbReference>
<evidence type="ECO:0000256" key="3">
    <source>
        <dbReference type="ARBA" id="ARBA00022833"/>
    </source>
</evidence>
<reference evidence="7" key="1">
    <citation type="submission" date="2016-09" db="EMBL/GenBank/DDBJ databases">
        <title>Acidihalobacter prosperus F5.</title>
        <authorList>
            <person name="Khaleque H.N."/>
            <person name="Ramsay J.P."/>
            <person name="Kaksonen A.H."/>
            <person name="Boxall N.J."/>
            <person name="Watkin E.L.J."/>
        </authorList>
    </citation>
    <scope>NUCLEOTIDE SEQUENCE [LARGE SCALE GENOMIC DNA]</scope>
    <source>
        <strain evidence="7">F5</strain>
    </source>
</reference>
<accession>A0A1D8IRP6</accession>
<evidence type="ECO:0000259" key="5">
    <source>
        <dbReference type="PROSITE" id="PS51891"/>
    </source>
</evidence>
<evidence type="ECO:0000256" key="1">
    <source>
        <dbReference type="ARBA" id="ARBA00005495"/>
    </source>
</evidence>
<comment type="similarity">
    <text evidence="1">Belongs to the Gfa family.</text>
</comment>
<dbReference type="Pfam" id="PF04828">
    <property type="entry name" value="GFA"/>
    <property type="match status" value="1"/>
</dbReference>
<dbReference type="PANTHER" id="PTHR33337:SF40">
    <property type="entry name" value="CENP-V_GFA DOMAIN-CONTAINING PROTEIN-RELATED"/>
    <property type="match status" value="1"/>
</dbReference>
<name>A0A1D8IRP6_9GAMM</name>
<dbReference type="PROSITE" id="PS51891">
    <property type="entry name" value="CENP_V_GFA"/>
    <property type="match status" value="1"/>
</dbReference>
<gene>
    <name evidence="6" type="ORF">BI364_14995</name>
</gene>